<dbReference type="EMBL" id="KI392664">
    <property type="protein sequence ID" value="ERN11819.1"/>
    <property type="molecule type" value="Genomic_DNA"/>
</dbReference>
<gene>
    <name evidence="2" type="ORF">AMTR_s00020p00029490</name>
</gene>
<organism evidence="2 3">
    <name type="scientific">Amborella trichopoda</name>
    <dbReference type="NCBI Taxonomy" id="13333"/>
    <lineage>
        <taxon>Eukaryota</taxon>
        <taxon>Viridiplantae</taxon>
        <taxon>Streptophyta</taxon>
        <taxon>Embryophyta</taxon>
        <taxon>Tracheophyta</taxon>
        <taxon>Spermatophyta</taxon>
        <taxon>Magnoliopsida</taxon>
        <taxon>Amborellales</taxon>
        <taxon>Amborellaceae</taxon>
        <taxon>Amborella</taxon>
    </lineage>
</organism>
<evidence type="ECO:0000256" key="1">
    <source>
        <dbReference type="SAM" id="MobiDB-lite"/>
    </source>
</evidence>
<proteinExistence type="predicted"/>
<keyword evidence="3" id="KW-1185">Reference proteome</keyword>
<dbReference type="AlphaFoldDB" id="W1PVG8"/>
<reference evidence="3" key="1">
    <citation type="journal article" date="2013" name="Science">
        <title>The Amborella genome and the evolution of flowering plants.</title>
        <authorList>
            <consortium name="Amborella Genome Project"/>
        </authorList>
    </citation>
    <scope>NUCLEOTIDE SEQUENCE [LARGE SCALE GENOMIC DNA]</scope>
</reference>
<feature type="compositionally biased region" description="Low complexity" evidence="1">
    <location>
        <begin position="41"/>
        <end position="52"/>
    </location>
</feature>
<feature type="region of interest" description="Disordered" evidence="1">
    <location>
        <begin position="97"/>
        <end position="126"/>
    </location>
</feature>
<feature type="region of interest" description="Disordered" evidence="1">
    <location>
        <begin position="1"/>
        <end position="20"/>
    </location>
</feature>
<evidence type="ECO:0000313" key="3">
    <source>
        <dbReference type="Proteomes" id="UP000017836"/>
    </source>
</evidence>
<feature type="compositionally biased region" description="Polar residues" evidence="1">
    <location>
        <begin position="97"/>
        <end position="113"/>
    </location>
</feature>
<protein>
    <submittedName>
        <fullName evidence="2">Uncharacterized protein</fullName>
    </submittedName>
</protein>
<dbReference type="HOGENOM" id="CLU_1984550_0_0_1"/>
<evidence type="ECO:0000313" key="2">
    <source>
        <dbReference type="EMBL" id="ERN11819.1"/>
    </source>
</evidence>
<dbReference type="Proteomes" id="UP000017836">
    <property type="component" value="Unassembled WGS sequence"/>
</dbReference>
<feature type="region of interest" description="Disordered" evidence="1">
    <location>
        <begin position="41"/>
        <end position="67"/>
    </location>
</feature>
<sequence length="126" mass="13037">MGDSSISDMPSAASLHTTPTVTSAVPVSPLVVVVAPLRGLSLSSPSSDGQLRGCSSRAGAEASPSVSDHVTSYAHPAAFASTVLATEVERAPASRFYSSRSATMPTSESSASRSMHERLRLNLRHP</sequence>
<accession>W1PVG8</accession>
<dbReference type="Gramene" id="ERN11819">
    <property type="protein sequence ID" value="ERN11819"/>
    <property type="gene ID" value="AMTR_s00020p00029490"/>
</dbReference>
<name>W1PVG8_AMBTC</name>